<feature type="compositionally biased region" description="Acidic residues" evidence="1">
    <location>
        <begin position="1026"/>
        <end position="1044"/>
    </location>
</feature>
<dbReference type="Proteomes" id="UP001295740">
    <property type="component" value="Unassembled WGS sequence"/>
</dbReference>
<feature type="compositionally biased region" description="Basic and acidic residues" evidence="1">
    <location>
        <begin position="1168"/>
        <end position="1179"/>
    </location>
</feature>
<evidence type="ECO:0000313" key="3">
    <source>
        <dbReference type="Proteomes" id="UP001295740"/>
    </source>
</evidence>
<organism evidence="2 3">
    <name type="scientific">Anthostomella pinea</name>
    <dbReference type="NCBI Taxonomy" id="933095"/>
    <lineage>
        <taxon>Eukaryota</taxon>
        <taxon>Fungi</taxon>
        <taxon>Dikarya</taxon>
        <taxon>Ascomycota</taxon>
        <taxon>Pezizomycotina</taxon>
        <taxon>Sordariomycetes</taxon>
        <taxon>Xylariomycetidae</taxon>
        <taxon>Xylariales</taxon>
        <taxon>Xylariaceae</taxon>
        <taxon>Anthostomella</taxon>
    </lineage>
</organism>
<feature type="compositionally biased region" description="Basic residues" evidence="1">
    <location>
        <begin position="196"/>
        <end position="205"/>
    </location>
</feature>
<feature type="compositionally biased region" description="Polar residues" evidence="1">
    <location>
        <begin position="1324"/>
        <end position="1334"/>
    </location>
</feature>
<feature type="compositionally biased region" description="Acidic residues" evidence="1">
    <location>
        <begin position="867"/>
        <end position="891"/>
    </location>
</feature>
<feature type="compositionally biased region" description="Basic and acidic residues" evidence="1">
    <location>
        <begin position="817"/>
        <end position="827"/>
    </location>
</feature>
<dbReference type="EMBL" id="CAUWAG010000018">
    <property type="protein sequence ID" value="CAJ2511657.1"/>
    <property type="molecule type" value="Genomic_DNA"/>
</dbReference>
<evidence type="ECO:0000256" key="1">
    <source>
        <dbReference type="SAM" id="MobiDB-lite"/>
    </source>
</evidence>
<reference evidence="2" key="1">
    <citation type="submission" date="2023-10" db="EMBL/GenBank/DDBJ databases">
        <authorList>
            <person name="Hackl T."/>
        </authorList>
    </citation>
    <scope>NUCLEOTIDE SEQUENCE</scope>
</reference>
<feature type="compositionally biased region" description="Acidic residues" evidence="1">
    <location>
        <begin position="527"/>
        <end position="545"/>
    </location>
</feature>
<feature type="region of interest" description="Disordered" evidence="1">
    <location>
        <begin position="1120"/>
        <end position="1312"/>
    </location>
</feature>
<feature type="compositionally biased region" description="Basic and acidic residues" evidence="1">
    <location>
        <begin position="1276"/>
        <end position="1293"/>
    </location>
</feature>
<feature type="region of interest" description="Disordered" evidence="1">
    <location>
        <begin position="511"/>
        <end position="1103"/>
    </location>
</feature>
<accession>A0AAI8YLH5</accession>
<feature type="compositionally biased region" description="Polar residues" evidence="1">
    <location>
        <begin position="756"/>
        <end position="782"/>
    </location>
</feature>
<proteinExistence type="predicted"/>
<keyword evidence="3" id="KW-1185">Reference proteome</keyword>
<feature type="region of interest" description="Disordered" evidence="1">
    <location>
        <begin position="1324"/>
        <end position="1365"/>
    </location>
</feature>
<feature type="compositionally biased region" description="Polar residues" evidence="1">
    <location>
        <begin position="255"/>
        <end position="264"/>
    </location>
</feature>
<sequence length="1514" mass="163865">MDSFLNLPSSPDPLADDVPSSARPVTRRLGKTLPQHDLLSLPIPQSTPRRSSPMRKSPRKQTFELDVGKPNSPQKILVTVEAEDALRQGIVGRRLFPSPSPSRGTRRRRTTTTTTVPLNDDATMLENDDATPRKRGRPRRTSNGTPMPRGRKRSGTPLQSASKQTRRKGGPASEASMLSDAPTDTGADGGEETPQVKKKVRKTPKKAAATPAVPSSQVSSKPTGRKRGRPRKAPLPEEVAVIAEDREEGNDAVPHSNTTEQEQLNGAELASEAMLEEQRGEVAHDEAYPDHNAPLDDFPPRESSGTSTPTYLDQHGEAGSIQRASGSPASAHQAYYAGEDDVAMSEDYPAMEAHSDIESISEDLEGVKPGGQDTLAHDSDFSMIGLDSLPSFQASFQANLSRVPSSPQAEMGEETNLIINQTLESLRRSTQTDAERESPDPLTSDDLPANQNRSELQDLSSGVIGGSSTRALSRSPRRPKSLPLSRQLFAAKVPHLDDSFSSLPDSVLQAATPGRLPMKSTPAADNNADDSMYDDSFSEIPEDILEAATPAPAARPTMPMDEMTSPAPPQGSGSANRNLGSSRLPTPDDTSSSTAGSKRAHEDGLVTDNEYQAVAHSNFHPDMPSSPPAISRPHAMDFGSSELHRELGVTPDRQSSPPQMPPSARGPSERAESLEPPAPGRRPTLSPIVRVGRTLQNVMSDRSSPDGRESSLGSPFRGSISTEQPQQPPPDQSRQSSMARSPAPADRNHGNLYKSRPSSDTNASFNQTLRSLRASFSNSQGAPSRDIIGQAEDPFSPAPPSGDGMSWAAEGNNPEQSTKRKFDDQSLHSRSSSIFATRGSNANQAMATQAQETAGGDELPDDKFDDLADYGDEEENGDLQGEGEDDDDLWDIEASRPSPRKPELRQVAPQPEPDVPAPRRNKIPSPWRRSGRRLIYQDEITSPTQIEIEEASLQSESEDNSLVPPVQRPSAPPPQAQEEHPEVEDNNQEPSAAAEQHDPSSLGEIHEEPGEPSDAEELDASPGSPEAEEAEEPEKPEEPEEPEEPGVGADGSDYSILVPPNEPVSQRTALDKASEPADASEYSMLSRKAKEAPPTQEKAAPAKSRFFGGFDILSFFSSPATLPQKKPEPAETSSKAPTIAQPVFQRSVPEDPPASLWSTGLFPSIPQKEFRPSPERRIDLFSPAPALRSNDTVADTYEPSTSAAPSPSVAPSTPERQVSPPIHQKRDFTPRPGQSRSSLFAPSRAGPSFTQSEDDDGLLQVPSDEHESSLTTEGSEYERLPPREKPSQWDRHLSPSKSCFRSPVKPKTPGRVVAFTGNALSPFVQMQTRNNKPTSTEDDVATQGPLFRSIREGKENQRTSSHNNRQNINANINTAGKQPAATALPVASERASASASASASATALSQTTWSKQHWIRLDEILQLRRRDPLRFQQQFPLPRRDQRRPSPILGKVVAAQGASIVIEAWHLEVVDAFRLEVGGWDERALAKRLFALVVGEERRRQGLVVSGDGERAGA</sequence>
<name>A0AAI8YLH5_9PEZI</name>
<protein>
    <submittedName>
        <fullName evidence="2">Uu.00g072820.m01.CDS01</fullName>
    </submittedName>
</protein>
<feature type="region of interest" description="Disordered" evidence="1">
    <location>
        <begin position="87"/>
        <end position="379"/>
    </location>
</feature>
<feature type="compositionally biased region" description="Pro residues" evidence="1">
    <location>
        <begin position="966"/>
        <end position="975"/>
    </location>
</feature>
<feature type="region of interest" description="Disordered" evidence="1">
    <location>
        <begin position="426"/>
        <end position="483"/>
    </location>
</feature>
<evidence type="ECO:0000313" key="2">
    <source>
        <dbReference type="EMBL" id="CAJ2511657.1"/>
    </source>
</evidence>
<feature type="compositionally biased region" description="Low complexity" evidence="1">
    <location>
        <begin position="547"/>
        <end position="560"/>
    </location>
</feature>
<feature type="compositionally biased region" description="Polar residues" evidence="1">
    <location>
        <begin position="449"/>
        <end position="472"/>
    </location>
</feature>
<feature type="compositionally biased region" description="Low complexity" evidence="1">
    <location>
        <begin position="1199"/>
        <end position="1214"/>
    </location>
</feature>
<feature type="compositionally biased region" description="Basic residues" evidence="1">
    <location>
        <begin position="223"/>
        <end position="232"/>
    </location>
</feature>
<feature type="region of interest" description="Disordered" evidence="1">
    <location>
        <begin position="1"/>
        <end position="74"/>
    </location>
</feature>
<feature type="compositionally biased region" description="Polar residues" evidence="1">
    <location>
        <begin position="571"/>
        <end position="596"/>
    </location>
</feature>
<comment type="caution">
    <text evidence="2">The sequence shown here is derived from an EMBL/GenBank/DDBJ whole genome shotgun (WGS) entry which is preliminary data.</text>
</comment>
<feature type="compositionally biased region" description="Acidic residues" evidence="1">
    <location>
        <begin position="1010"/>
        <end position="1019"/>
    </location>
</feature>
<feature type="compositionally biased region" description="Polar residues" evidence="1">
    <location>
        <begin position="828"/>
        <end position="852"/>
    </location>
</feature>
<gene>
    <name evidence="2" type="ORF">KHLLAP_LOCUS12125</name>
</gene>
<feature type="compositionally biased region" description="Basic and acidic residues" evidence="1">
    <location>
        <begin position="276"/>
        <end position="289"/>
    </location>
</feature>